<proteinExistence type="predicted"/>
<evidence type="ECO:0000313" key="2">
    <source>
        <dbReference type="EMBL" id="CAI9111900.1"/>
    </source>
</evidence>
<protein>
    <submittedName>
        <fullName evidence="2">OLC1v1012236C1</fullName>
    </submittedName>
</protein>
<feature type="region of interest" description="Disordered" evidence="1">
    <location>
        <begin position="23"/>
        <end position="50"/>
    </location>
</feature>
<keyword evidence="3" id="KW-1185">Reference proteome</keyword>
<dbReference type="Proteomes" id="UP001161247">
    <property type="component" value="Chromosome 7"/>
</dbReference>
<feature type="compositionally biased region" description="Low complexity" evidence="1">
    <location>
        <begin position="38"/>
        <end position="50"/>
    </location>
</feature>
<dbReference type="AlphaFoldDB" id="A0AAV1DVJ2"/>
<organism evidence="2 3">
    <name type="scientific">Oldenlandia corymbosa var. corymbosa</name>
    <dbReference type="NCBI Taxonomy" id="529605"/>
    <lineage>
        <taxon>Eukaryota</taxon>
        <taxon>Viridiplantae</taxon>
        <taxon>Streptophyta</taxon>
        <taxon>Embryophyta</taxon>
        <taxon>Tracheophyta</taxon>
        <taxon>Spermatophyta</taxon>
        <taxon>Magnoliopsida</taxon>
        <taxon>eudicotyledons</taxon>
        <taxon>Gunneridae</taxon>
        <taxon>Pentapetalae</taxon>
        <taxon>asterids</taxon>
        <taxon>lamiids</taxon>
        <taxon>Gentianales</taxon>
        <taxon>Rubiaceae</taxon>
        <taxon>Rubioideae</taxon>
        <taxon>Spermacoceae</taxon>
        <taxon>Hedyotis-Oldenlandia complex</taxon>
        <taxon>Oldenlandia</taxon>
    </lineage>
</organism>
<reference evidence="2" key="1">
    <citation type="submission" date="2023-03" db="EMBL/GenBank/DDBJ databases">
        <authorList>
            <person name="Julca I."/>
        </authorList>
    </citation>
    <scope>NUCLEOTIDE SEQUENCE</scope>
</reference>
<gene>
    <name evidence="2" type="ORF">OLC1_LOCUS19188</name>
</gene>
<dbReference type="EMBL" id="OX459124">
    <property type="protein sequence ID" value="CAI9111900.1"/>
    <property type="molecule type" value="Genomic_DNA"/>
</dbReference>
<sequence length="50" mass="5220">MSLSNNIVPKFWLKKIGGEADRAQECVTTTPQSPPQEATATTTASGATPS</sequence>
<evidence type="ECO:0000256" key="1">
    <source>
        <dbReference type="SAM" id="MobiDB-lite"/>
    </source>
</evidence>
<evidence type="ECO:0000313" key="3">
    <source>
        <dbReference type="Proteomes" id="UP001161247"/>
    </source>
</evidence>
<name>A0AAV1DVJ2_OLDCO</name>
<accession>A0AAV1DVJ2</accession>